<feature type="compositionally biased region" description="Pro residues" evidence="1">
    <location>
        <begin position="60"/>
        <end position="73"/>
    </location>
</feature>
<dbReference type="Proteomes" id="UP000052943">
    <property type="component" value="Unassembled WGS sequence"/>
</dbReference>
<protein>
    <submittedName>
        <fullName evidence="2">Uncharacterized protein</fullName>
    </submittedName>
</protein>
<sequence length="236" mass="25088">MPNNAPTTADTPDNGGSVVAGNGSSNMAATSDTVGASNSAATPHTIELTPAPVYPSASLQPPPLHHQPGPPVQAMPIAPVQQSLSVLKQQSHQVQQYGHHAHQQYPSSGSLPPPPMQHNATTNQNASLQFYGVGPTVKPSVPAYHFLTPFANEDDSILISIQQAIGKLHRRNGDPYPVEKVKTLLDCHNGLLLLCRPSGKDTVSALLRESADVQARLQQALQRSRQNKCQATLTSD</sequence>
<dbReference type="EMBL" id="LNFO01003920">
    <property type="protein sequence ID" value="KUF81899.1"/>
    <property type="molecule type" value="Genomic_DNA"/>
</dbReference>
<evidence type="ECO:0000313" key="2">
    <source>
        <dbReference type="EMBL" id="KUF81899.1"/>
    </source>
</evidence>
<organism evidence="2 3">
    <name type="scientific">Phytophthora nicotianae</name>
    <name type="common">Potato buckeye rot agent</name>
    <name type="synonym">Phytophthora parasitica</name>
    <dbReference type="NCBI Taxonomy" id="4792"/>
    <lineage>
        <taxon>Eukaryota</taxon>
        <taxon>Sar</taxon>
        <taxon>Stramenopiles</taxon>
        <taxon>Oomycota</taxon>
        <taxon>Peronosporomycetes</taxon>
        <taxon>Peronosporales</taxon>
        <taxon>Peronosporaceae</taxon>
        <taxon>Phytophthora</taxon>
    </lineage>
</organism>
<reference evidence="2 3" key="1">
    <citation type="submission" date="2015-11" db="EMBL/GenBank/DDBJ databases">
        <title>Genomes and virulence difference between two physiological races of Phytophthora nicotianae.</title>
        <authorList>
            <person name="Liu H."/>
            <person name="Ma X."/>
            <person name="Yu H."/>
            <person name="Fang D."/>
            <person name="Li Y."/>
            <person name="Wang X."/>
            <person name="Wang W."/>
            <person name="Dong Y."/>
            <person name="Xiao B."/>
        </authorList>
    </citation>
    <scope>NUCLEOTIDE SEQUENCE [LARGE SCALE GENOMIC DNA]</scope>
    <source>
        <strain evidence="3">race 0</strain>
    </source>
</reference>
<feature type="compositionally biased region" description="Polar residues" evidence="1">
    <location>
        <begin position="1"/>
        <end position="11"/>
    </location>
</feature>
<proteinExistence type="predicted"/>
<comment type="caution">
    <text evidence="2">The sequence shown here is derived from an EMBL/GenBank/DDBJ whole genome shotgun (WGS) entry which is preliminary data.</text>
</comment>
<feature type="compositionally biased region" description="Low complexity" evidence="1">
    <location>
        <begin position="14"/>
        <end position="26"/>
    </location>
</feature>
<evidence type="ECO:0000256" key="1">
    <source>
        <dbReference type="SAM" id="MobiDB-lite"/>
    </source>
</evidence>
<dbReference type="AlphaFoldDB" id="A0A0W8CCT2"/>
<feature type="compositionally biased region" description="Polar residues" evidence="1">
    <location>
        <begin position="27"/>
        <end position="39"/>
    </location>
</feature>
<feature type="region of interest" description="Disordered" evidence="1">
    <location>
        <begin position="51"/>
        <end position="75"/>
    </location>
</feature>
<name>A0A0W8CCT2_PHYNI</name>
<gene>
    <name evidence="2" type="ORF">AM587_10009388</name>
</gene>
<feature type="region of interest" description="Disordered" evidence="1">
    <location>
        <begin position="88"/>
        <end position="121"/>
    </location>
</feature>
<feature type="region of interest" description="Disordered" evidence="1">
    <location>
        <begin position="1"/>
        <end position="39"/>
    </location>
</feature>
<accession>A0A0W8CCT2</accession>
<evidence type="ECO:0000313" key="3">
    <source>
        <dbReference type="Proteomes" id="UP000052943"/>
    </source>
</evidence>